<reference evidence="2" key="1">
    <citation type="journal article" date="2011" name="Science">
        <title>The plant cell wall-decomposing machinery underlies the functional diversity of forest fungi.</title>
        <authorList>
            <person name="Eastwood D.C."/>
            <person name="Floudas D."/>
            <person name="Binder M."/>
            <person name="Majcherczyk A."/>
            <person name="Schneider P."/>
            <person name="Aerts A."/>
            <person name="Asiegbu F.O."/>
            <person name="Baker S.E."/>
            <person name="Barry K."/>
            <person name="Bendiksby M."/>
            <person name="Blumentritt M."/>
            <person name="Coutinho P.M."/>
            <person name="Cullen D."/>
            <person name="de Vries R.P."/>
            <person name="Gathman A."/>
            <person name="Goodell B."/>
            <person name="Henrissat B."/>
            <person name="Ihrmark K."/>
            <person name="Kauserud H."/>
            <person name="Kohler A."/>
            <person name="LaButti K."/>
            <person name="Lapidus A."/>
            <person name="Lavin J.L."/>
            <person name="Lee Y.-H."/>
            <person name="Lindquist E."/>
            <person name="Lilly W."/>
            <person name="Lucas S."/>
            <person name="Morin E."/>
            <person name="Murat C."/>
            <person name="Oguiza J.A."/>
            <person name="Park J."/>
            <person name="Pisabarro A.G."/>
            <person name="Riley R."/>
            <person name="Rosling A."/>
            <person name="Salamov A."/>
            <person name="Schmidt O."/>
            <person name="Schmutz J."/>
            <person name="Skrede I."/>
            <person name="Stenlid J."/>
            <person name="Wiebenga A."/>
            <person name="Xie X."/>
            <person name="Kuees U."/>
            <person name="Hibbett D.S."/>
            <person name="Hoffmeister D."/>
            <person name="Hoegberg N."/>
            <person name="Martin F."/>
            <person name="Grigoriev I.V."/>
            <person name="Watkinson S.C."/>
        </authorList>
    </citation>
    <scope>NUCLEOTIDE SEQUENCE [LARGE SCALE GENOMIC DNA]</scope>
    <source>
        <strain evidence="2">strain S7.3</strain>
    </source>
</reference>
<gene>
    <name evidence="1" type="ORF">SERLA73DRAFT_192475</name>
</gene>
<dbReference type="EMBL" id="GL946287">
    <property type="protein sequence ID" value="EGN91141.1"/>
    <property type="molecule type" value="Genomic_DNA"/>
</dbReference>
<name>F8QKM9_SERL3</name>
<dbReference type="HOGENOM" id="CLU_164228_1_0_1"/>
<protein>
    <submittedName>
        <fullName evidence="1">Uncharacterized protein</fullName>
    </submittedName>
</protein>
<evidence type="ECO:0000313" key="1">
    <source>
        <dbReference type="EMBL" id="EGN91141.1"/>
    </source>
</evidence>
<keyword evidence="2" id="KW-1185">Reference proteome</keyword>
<dbReference type="InParanoid" id="F8QKM9"/>
<dbReference type="Proteomes" id="UP000008063">
    <property type="component" value="Unassembled WGS sequence"/>
</dbReference>
<proteinExistence type="predicted"/>
<organism evidence="2">
    <name type="scientific">Serpula lacrymans var. lacrymans (strain S7.3)</name>
    <name type="common">Dry rot fungus</name>
    <dbReference type="NCBI Taxonomy" id="936435"/>
    <lineage>
        <taxon>Eukaryota</taxon>
        <taxon>Fungi</taxon>
        <taxon>Dikarya</taxon>
        <taxon>Basidiomycota</taxon>
        <taxon>Agaricomycotina</taxon>
        <taxon>Agaricomycetes</taxon>
        <taxon>Agaricomycetidae</taxon>
        <taxon>Boletales</taxon>
        <taxon>Coniophorineae</taxon>
        <taxon>Serpulaceae</taxon>
        <taxon>Serpula</taxon>
    </lineage>
</organism>
<evidence type="ECO:0000313" key="2">
    <source>
        <dbReference type="Proteomes" id="UP000008063"/>
    </source>
</evidence>
<accession>F8QKM9</accession>
<sequence length="69" mass="7938">MNILLKKKKLEPPVHHLVQIRQFHGLTNGLVMLEHLVKRGRERSSPNLEQVSPRKHVVAVAVAKTMDKR</sequence>
<dbReference type="AlphaFoldDB" id="F8QKM9"/>